<evidence type="ECO:0000256" key="1">
    <source>
        <dbReference type="ARBA" id="ARBA00006272"/>
    </source>
</evidence>
<feature type="binding site" evidence="8">
    <location>
        <position position="191"/>
    </location>
    <ligand>
        <name>Zn(2+)</name>
        <dbReference type="ChEBI" id="CHEBI:29105"/>
        <label>2</label>
    </ligand>
</feature>
<dbReference type="GO" id="GO:0046872">
    <property type="term" value="F:metal ion binding"/>
    <property type="evidence" value="ECO:0007669"/>
    <property type="project" value="UniProtKB-UniRule"/>
</dbReference>
<evidence type="ECO:0000256" key="3">
    <source>
        <dbReference type="ARBA" id="ARBA00022670"/>
    </source>
</evidence>
<keyword evidence="5" id="KW-0378">Hydrolase</keyword>
<gene>
    <name evidence="9" type="ORF">IMF26_10475</name>
</gene>
<dbReference type="Pfam" id="PF05343">
    <property type="entry name" value="Peptidase_M42"/>
    <property type="match status" value="1"/>
</dbReference>
<accession>A0AAT9LFB6</accession>
<evidence type="ECO:0000256" key="7">
    <source>
        <dbReference type="PIRSR" id="PIRSR001123-1"/>
    </source>
</evidence>
<evidence type="ECO:0000313" key="9">
    <source>
        <dbReference type="EMBL" id="QUL99717.1"/>
    </source>
</evidence>
<dbReference type="Gene3D" id="2.40.30.40">
    <property type="entry name" value="Peptidase M42, domain 2"/>
    <property type="match status" value="1"/>
</dbReference>
<feature type="binding site" evidence="8">
    <location>
        <position position="73"/>
    </location>
    <ligand>
        <name>Zn(2+)</name>
        <dbReference type="ChEBI" id="CHEBI:29105"/>
        <label>1</label>
    </ligand>
</feature>
<dbReference type="GO" id="GO:0004177">
    <property type="term" value="F:aminopeptidase activity"/>
    <property type="evidence" value="ECO:0007669"/>
    <property type="project" value="UniProtKB-UniRule"/>
</dbReference>
<feature type="binding site" evidence="8">
    <location>
        <position position="246"/>
    </location>
    <ligand>
        <name>Zn(2+)</name>
        <dbReference type="ChEBI" id="CHEBI:29105"/>
        <label>1</label>
    </ligand>
</feature>
<dbReference type="PIRSF" id="PIRSF001123">
    <property type="entry name" value="PepA_GA"/>
    <property type="match status" value="1"/>
</dbReference>
<reference evidence="9" key="1">
    <citation type="submission" date="2020-10" db="EMBL/GenBank/DDBJ databases">
        <authorList>
            <person name="Kadnikov V."/>
            <person name="Beletsky A.V."/>
            <person name="Mardanov A.V."/>
            <person name="Karnachuk O.V."/>
            <person name="Ravin N.V."/>
        </authorList>
    </citation>
    <scope>NUCLEOTIDE SEQUENCE</scope>
    <source>
        <strain evidence="9">Bu02</strain>
    </source>
</reference>
<dbReference type="Gene3D" id="3.40.630.10">
    <property type="entry name" value="Zn peptidases"/>
    <property type="match status" value="1"/>
</dbReference>
<dbReference type="SUPFAM" id="SSF53187">
    <property type="entry name" value="Zn-dependent exopeptidases"/>
    <property type="match status" value="1"/>
</dbReference>
<dbReference type="KEGG" id="fcz:IMF26_10475"/>
<dbReference type="SUPFAM" id="SSF101821">
    <property type="entry name" value="Aminopeptidase/glucanase lid domain"/>
    <property type="match status" value="1"/>
</dbReference>
<organism evidence="9">
    <name type="scientific">Candidatus Fermentithermobacillus carboniphilus</name>
    <dbReference type="NCBI Taxonomy" id="3085328"/>
    <lineage>
        <taxon>Bacteria</taxon>
        <taxon>Bacillati</taxon>
        <taxon>Bacillota</taxon>
        <taxon>Candidatus Fermentithermobacillia</taxon>
        <taxon>Candidatus Fermentithermobacillales</taxon>
        <taxon>Candidatus Fermentithermobacillaceae</taxon>
        <taxon>Candidatus Fermentithermobacillus</taxon>
    </lineage>
</organism>
<feature type="binding site" evidence="8">
    <location>
        <position position="326"/>
    </location>
    <ligand>
        <name>Zn(2+)</name>
        <dbReference type="ChEBI" id="CHEBI:29105"/>
        <label>2</label>
    </ligand>
</feature>
<feature type="binding site" evidence="8">
    <location>
        <position position="226"/>
    </location>
    <ligand>
        <name>Zn(2+)</name>
        <dbReference type="ChEBI" id="CHEBI:29105"/>
        <label>2</label>
    </ligand>
</feature>
<dbReference type="InterPro" id="IPR008007">
    <property type="entry name" value="Peptidase_M42"/>
</dbReference>
<evidence type="ECO:0000256" key="2">
    <source>
        <dbReference type="ARBA" id="ARBA00022438"/>
    </source>
</evidence>
<dbReference type="PANTHER" id="PTHR32481:SF7">
    <property type="entry name" value="AMINOPEPTIDASE YHFE-RELATED"/>
    <property type="match status" value="1"/>
</dbReference>
<dbReference type="InterPro" id="IPR051464">
    <property type="entry name" value="Peptidase_M42_aminopept"/>
</dbReference>
<comment type="cofactor">
    <cofactor evidence="8">
        <name>a divalent metal cation</name>
        <dbReference type="ChEBI" id="CHEBI:60240"/>
    </cofactor>
    <text evidence="8">Binds 2 divalent metal cations per subunit.</text>
</comment>
<keyword evidence="4 8" id="KW-0479">Metal-binding</keyword>
<dbReference type="PANTHER" id="PTHR32481">
    <property type="entry name" value="AMINOPEPTIDASE"/>
    <property type="match status" value="1"/>
</dbReference>
<sequence length="350" mass="37710">MNVDNVPDIEYMTEKLVTLARIPSVTGDTVEAIEWVKKEFANLGYEARLTNKGGLMVTIPGRLPGDERALAAHVDTLGAMVAEVKSNGRLKLAAIGGVQWATVEGEHVFVKASSGKVYTGTILVTKASTHVFGQETAKLERTAENMEVRLDEKVKSKEDTLALGIKPGDFVAFDPRTEVTQSGFIKSRHLDDKASVAALLGAAKYLADKKLQPTYTTHLFITNYEEVGHGASSGIPDTVRELIAVDMGCVGDGLLGSEYTVSICAKDSSGPYDLGIRKRLERLCEENDIPYVVDIFPYYGSDASAALRAGANVRAGLIGPGVDASHSHERTHKEGLLATARLVVAYMLEK</sequence>
<keyword evidence="3" id="KW-0645">Protease</keyword>
<protein>
    <submittedName>
        <fullName evidence="9">M42 family metallopeptidase</fullName>
    </submittedName>
</protein>
<dbReference type="InterPro" id="IPR023367">
    <property type="entry name" value="Peptidase_M42_dom2"/>
</dbReference>
<evidence type="ECO:0000256" key="4">
    <source>
        <dbReference type="ARBA" id="ARBA00022723"/>
    </source>
</evidence>
<comment type="similarity">
    <text evidence="1 6">Belongs to the peptidase M42 family.</text>
</comment>
<feature type="active site" description="Proton acceptor" evidence="7">
    <location>
        <position position="225"/>
    </location>
</feature>
<evidence type="ECO:0000256" key="8">
    <source>
        <dbReference type="PIRSR" id="PIRSR001123-2"/>
    </source>
</evidence>
<dbReference type="CDD" id="cd05657">
    <property type="entry name" value="M42_glucanase_like"/>
    <property type="match status" value="1"/>
</dbReference>
<evidence type="ECO:0000256" key="5">
    <source>
        <dbReference type="ARBA" id="ARBA00022801"/>
    </source>
</evidence>
<dbReference type="EMBL" id="CP062796">
    <property type="protein sequence ID" value="QUL99717.1"/>
    <property type="molecule type" value="Genomic_DNA"/>
</dbReference>
<reference evidence="9" key="2">
    <citation type="journal article" date="2023" name="Biology">
        <title>Prokaryotic Life Associated with Coal-Fire Gas Vents Revealed by Metagenomics.</title>
        <authorList>
            <person name="Kadnikov V.V."/>
            <person name="Mardanov A.V."/>
            <person name="Beletsky A.V."/>
            <person name="Karnachuk O.V."/>
            <person name="Ravin N.V."/>
        </authorList>
    </citation>
    <scope>NUCLEOTIDE SEQUENCE</scope>
    <source>
        <strain evidence="9">Bu02</strain>
    </source>
</reference>
<dbReference type="GO" id="GO:0006508">
    <property type="term" value="P:proteolysis"/>
    <property type="evidence" value="ECO:0007669"/>
    <property type="project" value="UniProtKB-KW"/>
</dbReference>
<keyword evidence="2" id="KW-0031">Aminopeptidase</keyword>
<feature type="binding site" evidence="8">
    <location>
        <position position="191"/>
    </location>
    <ligand>
        <name>Zn(2+)</name>
        <dbReference type="ChEBI" id="CHEBI:29105"/>
        <label>1</label>
    </ligand>
</feature>
<dbReference type="AlphaFoldDB" id="A0AAT9LFB6"/>
<proteinExistence type="inferred from homology"/>
<name>A0AAT9LFB6_9FIRM</name>
<evidence type="ECO:0000256" key="6">
    <source>
        <dbReference type="PIRNR" id="PIRNR001123"/>
    </source>
</evidence>